<dbReference type="Proteomes" id="UP000507245">
    <property type="component" value="Unassembled WGS sequence"/>
</dbReference>
<feature type="transmembrane region" description="Helical" evidence="1">
    <location>
        <begin position="93"/>
        <end position="115"/>
    </location>
</feature>
<evidence type="ECO:0000313" key="3">
    <source>
        <dbReference type="Proteomes" id="UP000507245"/>
    </source>
</evidence>
<dbReference type="EMBL" id="CAEKKB010000008">
    <property type="protein sequence ID" value="CAB4319768.1"/>
    <property type="molecule type" value="Genomic_DNA"/>
</dbReference>
<sequence length="129" mass="14433">MAAVIAVPIARARMKIDHASWIYGFVSIAFRGQIINIKTEFSSLLFETSLEALRKGKPLISPTPFPFIPALSLSPSLSLSLRRRLVKGVTIRNLFRVHVSFASVFLMAFGIYVSICPMLCKCSRQIKFN</sequence>
<gene>
    <name evidence="2" type="ORF">ORAREDHAP_LOCUS47375</name>
</gene>
<dbReference type="AlphaFoldDB" id="A0A6J5Y8B1"/>
<keyword evidence="1" id="KW-1133">Transmembrane helix</keyword>
<keyword evidence="1" id="KW-0472">Membrane</keyword>
<protein>
    <submittedName>
        <fullName evidence="2">Uncharacterized protein</fullName>
    </submittedName>
</protein>
<keyword evidence="1" id="KW-0812">Transmembrane</keyword>
<name>A0A6J5Y8B1_PRUAR</name>
<accession>A0A6J5Y8B1</accession>
<organism evidence="2 3">
    <name type="scientific">Prunus armeniaca</name>
    <name type="common">Apricot</name>
    <name type="synonym">Armeniaca vulgaris</name>
    <dbReference type="NCBI Taxonomy" id="36596"/>
    <lineage>
        <taxon>Eukaryota</taxon>
        <taxon>Viridiplantae</taxon>
        <taxon>Streptophyta</taxon>
        <taxon>Embryophyta</taxon>
        <taxon>Tracheophyta</taxon>
        <taxon>Spermatophyta</taxon>
        <taxon>Magnoliopsida</taxon>
        <taxon>eudicotyledons</taxon>
        <taxon>Gunneridae</taxon>
        <taxon>Pentapetalae</taxon>
        <taxon>rosids</taxon>
        <taxon>fabids</taxon>
        <taxon>Rosales</taxon>
        <taxon>Rosaceae</taxon>
        <taxon>Amygdaloideae</taxon>
        <taxon>Amygdaleae</taxon>
        <taxon>Prunus</taxon>
    </lineage>
</organism>
<feature type="transmembrane region" description="Helical" evidence="1">
    <location>
        <begin position="59"/>
        <end position="81"/>
    </location>
</feature>
<reference evidence="3" key="1">
    <citation type="journal article" date="2020" name="Genome Biol.">
        <title>Gamete binning: chromosome-level and haplotype-resolved genome assembly enabled by high-throughput single-cell sequencing of gamete genomes.</title>
        <authorList>
            <person name="Campoy J.A."/>
            <person name="Sun H."/>
            <person name="Goel M."/>
            <person name="Jiao W.-B."/>
            <person name="Folz-Donahue K."/>
            <person name="Wang N."/>
            <person name="Rubio M."/>
            <person name="Liu C."/>
            <person name="Kukat C."/>
            <person name="Ruiz D."/>
            <person name="Huettel B."/>
            <person name="Schneeberger K."/>
        </authorList>
    </citation>
    <scope>NUCLEOTIDE SEQUENCE [LARGE SCALE GENOMIC DNA]</scope>
    <source>
        <strain evidence="3">cv. Rojo Pasion</strain>
    </source>
</reference>
<evidence type="ECO:0000256" key="1">
    <source>
        <dbReference type="SAM" id="Phobius"/>
    </source>
</evidence>
<feature type="transmembrane region" description="Helical" evidence="1">
    <location>
        <begin position="21"/>
        <end position="39"/>
    </location>
</feature>
<evidence type="ECO:0000313" key="2">
    <source>
        <dbReference type="EMBL" id="CAB4319768.1"/>
    </source>
</evidence>
<proteinExistence type="predicted"/>
<keyword evidence="3" id="KW-1185">Reference proteome</keyword>